<protein>
    <submittedName>
        <fullName evidence="3">Type IV pilus modification protein PilV</fullName>
    </submittedName>
</protein>
<accession>A0A1V0BB66</accession>
<evidence type="ECO:0000259" key="2">
    <source>
        <dbReference type="Pfam" id="PF22150"/>
    </source>
</evidence>
<dbReference type="Pfam" id="PF22150">
    <property type="entry name" value="Tt1218-like"/>
    <property type="match status" value="1"/>
</dbReference>
<keyword evidence="1" id="KW-1133">Transmembrane helix</keyword>
<evidence type="ECO:0000313" key="3">
    <source>
        <dbReference type="EMBL" id="AQZ97176.1"/>
    </source>
</evidence>
<dbReference type="NCBIfam" id="TIGR02523">
    <property type="entry name" value="type_IV_pilV"/>
    <property type="match status" value="1"/>
</dbReference>
<dbReference type="EMBL" id="CP020121">
    <property type="protein sequence ID" value="AQZ97176.1"/>
    <property type="molecule type" value="Genomic_DNA"/>
</dbReference>
<dbReference type="KEGG" id="cke:B5M06_01765"/>
<dbReference type="PROSITE" id="PS00409">
    <property type="entry name" value="PROKAR_NTER_METHYL"/>
    <property type="match status" value="1"/>
</dbReference>
<gene>
    <name evidence="3" type="ORF">B5M06_01765</name>
</gene>
<reference evidence="3 4" key="1">
    <citation type="submission" date="2017-03" db="EMBL/GenBank/DDBJ databases">
        <title>Rapid Whole Genome Sequencing of Comamonas kerstersii Causing Continuous ambulatory Peritoneal Dialysis-Associated Peritonitis.</title>
        <authorList>
            <person name="Zheng B."/>
        </authorList>
    </citation>
    <scope>NUCLEOTIDE SEQUENCE [LARGE SCALE GENOMIC DNA]</scope>
    <source>
        <strain evidence="3 4">8943</strain>
    </source>
</reference>
<dbReference type="InterPro" id="IPR054402">
    <property type="entry name" value="Tt1218-like_dom"/>
</dbReference>
<dbReference type="InterPro" id="IPR012902">
    <property type="entry name" value="N_methyl_site"/>
</dbReference>
<keyword evidence="1" id="KW-0812">Transmembrane</keyword>
<dbReference type="InterPro" id="IPR013362">
    <property type="entry name" value="Pilus_4_PilV"/>
</dbReference>
<evidence type="ECO:0000256" key="1">
    <source>
        <dbReference type="SAM" id="Phobius"/>
    </source>
</evidence>
<name>A0A1V0BB66_9BURK</name>
<dbReference type="OrthoDB" id="8850705at2"/>
<feature type="transmembrane region" description="Helical" evidence="1">
    <location>
        <begin position="12"/>
        <end position="33"/>
    </location>
</feature>
<keyword evidence="1" id="KW-0472">Membrane</keyword>
<dbReference type="AlphaFoldDB" id="A0A1V0BB66"/>
<organism evidence="3 4">
    <name type="scientific">Comamonas kerstersii</name>
    <dbReference type="NCBI Taxonomy" id="225992"/>
    <lineage>
        <taxon>Bacteria</taxon>
        <taxon>Pseudomonadati</taxon>
        <taxon>Pseudomonadota</taxon>
        <taxon>Betaproteobacteria</taxon>
        <taxon>Burkholderiales</taxon>
        <taxon>Comamonadaceae</taxon>
        <taxon>Comamonas</taxon>
    </lineage>
</organism>
<dbReference type="RefSeq" id="WP_080025141.1">
    <property type="nucleotide sequence ID" value="NZ_CP020121.1"/>
</dbReference>
<feature type="domain" description="Type IV pilin Tt1218-like" evidence="2">
    <location>
        <begin position="33"/>
        <end position="104"/>
    </location>
</feature>
<sequence>MKIRNLYQQGITLLESLIAIIVIALGVLGILGIQMRTLNNTQNSLYRTQAIRLIDDLSERIAANPNALLNIKEYITTNWGNNQEFSQNCKTEKCSNENLAKYDLLQWRNSVKNSLPLGDARTFISDDEASVADNKRQLGVMIAWRMNENNNSQEYLEPLNAATDSGNTVSCPDNHTCHLQYIPLLARCAPYYASNTTKVFCPGS</sequence>
<evidence type="ECO:0000313" key="4">
    <source>
        <dbReference type="Proteomes" id="UP000242792"/>
    </source>
</evidence>
<dbReference type="GeneID" id="83038039"/>
<proteinExistence type="predicted"/>
<dbReference type="Proteomes" id="UP000242792">
    <property type="component" value="Chromosome"/>
</dbReference>